<dbReference type="Proteomes" id="UP000805193">
    <property type="component" value="Unassembled WGS sequence"/>
</dbReference>
<reference evidence="1 2" key="1">
    <citation type="journal article" date="2020" name="Cell">
        <title>Large-Scale Comparative Analyses of Tick Genomes Elucidate Their Genetic Diversity and Vector Capacities.</title>
        <authorList>
            <consortium name="Tick Genome and Microbiome Consortium (TIGMIC)"/>
            <person name="Jia N."/>
            <person name="Wang J."/>
            <person name="Shi W."/>
            <person name="Du L."/>
            <person name="Sun Y."/>
            <person name="Zhan W."/>
            <person name="Jiang J.F."/>
            <person name="Wang Q."/>
            <person name="Zhang B."/>
            <person name="Ji P."/>
            <person name="Bell-Sakyi L."/>
            <person name="Cui X.M."/>
            <person name="Yuan T.T."/>
            <person name="Jiang B.G."/>
            <person name="Yang W.F."/>
            <person name="Lam T.T."/>
            <person name="Chang Q.C."/>
            <person name="Ding S.J."/>
            <person name="Wang X.J."/>
            <person name="Zhu J.G."/>
            <person name="Ruan X.D."/>
            <person name="Zhao L."/>
            <person name="Wei J.T."/>
            <person name="Ye R.Z."/>
            <person name="Que T.C."/>
            <person name="Du C.H."/>
            <person name="Zhou Y.H."/>
            <person name="Cheng J.X."/>
            <person name="Dai P.F."/>
            <person name="Guo W.B."/>
            <person name="Han X.H."/>
            <person name="Huang E.J."/>
            <person name="Li L.F."/>
            <person name="Wei W."/>
            <person name="Gao Y.C."/>
            <person name="Liu J.Z."/>
            <person name="Shao H.Z."/>
            <person name="Wang X."/>
            <person name="Wang C.C."/>
            <person name="Yang T.C."/>
            <person name="Huo Q.B."/>
            <person name="Li W."/>
            <person name="Chen H.Y."/>
            <person name="Chen S.E."/>
            <person name="Zhou L.G."/>
            <person name="Ni X.B."/>
            <person name="Tian J.H."/>
            <person name="Sheng Y."/>
            <person name="Liu T."/>
            <person name="Pan Y.S."/>
            <person name="Xia L.Y."/>
            <person name="Li J."/>
            <person name="Zhao F."/>
            <person name="Cao W.C."/>
        </authorList>
    </citation>
    <scope>NUCLEOTIDE SEQUENCE [LARGE SCALE GENOMIC DNA]</scope>
    <source>
        <strain evidence="1">Iper-2018</strain>
    </source>
</reference>
<gene>
    <name evidence="1" type="ORF">HPB47_008068</name>
</gene>
<organism evidence="1 2">
    <name type="scientific">Ixodes persulcatus</name>
    <name type="common">Taiga tick</name>
    <dbReference type="NCBI Taxonomy" id="34615"/>
    <lineage>
        <taxon>Eukaryota</taxon>
        <taxon>Metazoa</taxon>
        <taxon>Ecdysozoa</taxon>
        <taxon>Arthropoda</taxon>
        <taxon>Chelicerata</taxon>
        <taxon>Arachnida</taxon>
        <taxon>Acari</taxon>
        <taxon>Parasitiformes</taxon>
        <taxon>Ixodida</taxon>
        <taxon>Ixodoidea</taxon>
        <taxon>Ixodidae</taxon>
        <taxon>Ixodinae</taxon>
        <taxon>Ixodes</taxon>
    </lineage>
</organism>
<proteinExistence type="predicted"/>
<comment type="caution">
    <text evidence="1">The sequence shown here is derived from an EMBL/GenBank/DDBJ whole genome shotgun (WGS) entry which is preliminary data.</text>
</comment>
<name>A0AC60P5X1_IXOPE</name>
<sequence>MSVPRTELLALLLLLASGLCPAYRTGFDADACESLCPVPGCPTNTSAKDAGPKLSDRGFPLSGSFQFSPKMRRTTPFRGVEFLGRRQSSKAALISLQGSLTRNASPP</sequence>
<protein>
    <submittedName>
        <fullName evidence="1">Uncharacterized protein</fullName>
    </submittedName>
</protein>
<accession>A0AC60P5X1</accession>
<dbReference type="EMBL" id="JABSTQ010011150">
    <property type="protein sequence ID" value="KAG0414785.1"/>
    <property type="molecule type" value="Genomic_DNA"/>
</dbReference>
<evidence type="ECO:0000313" key="1">
    <source>
        <dbReference type="EMBL" id="KAG0414785.1"/>
    </source>
</evidence>
<evidence type="ECO:0000313" key="2">
    <source>
        <dbReference type="Proteomes" id="UP000805193"/>
    </source>
</evidence>
<keyword evidence="2" id="KW-1185">Reference proteome</keyword>